<keyword evidence="1" id="KW-1133">Transmembrane helix</keyword>
<protein>
    <submittedName>
        <fullName evidence="2">Uncharacterized protein</fullName>
    </submittedName>
</protein>
<dbReference type="OrthoDB" id="763750at2"/>
<gene>
    <name evidence="2" type="ORF">BFP71_16470</name>
</gene>
<sequence length="183" mass="20638">MAIFKSKVKAESFVAVAAIIVSVCALAVSFYEVGIMRQQQKNSVWPYVEMGQQYDSEGFAFEASNKGVGPAIVKSLKVRAGQEQVNDLQELLTKMLGEDHGIGWNNYSIHNVNGSVLEPGYNMPMVRFQWNEKTRLLQKRIAKIRIEMIYQSIYGDCWQVVFGGVPKPCDCPVEIDKSEQFSF</sequence>
<keyword evidence="1" id="KW-0812">Transmembrane</keyword>
<dbReference type="Proteomes" id="UP000095552">
    <property type="component" value="Unassembled WGS sequence"/>
</dbReference>
<organism evidence="2 3">
    <name type="scientific">Roseivirga misakiensis</name>
    <dbReference type="NCBI Taxonomy" id="1563681"/>
    <lineage>
        <taxon>Bacteria</taxon>
        <taxon>Pseudomonadati</taxon>
        <taxon>Bacteroidota</taxon>
        <taxon>Cytophagia</taxon>
        <taxon>Cytophagales</taxon>
        <taxon>Roseivirgaceae</taxon>
        <taxon>Roseivirga</taxon>
    </lineage>
</organism>
<comment type="caution">
    <text evidence="2">The sequence shown here is derived from an EMBL/GenBank/DDBJ whole genome shotgun (WGS) entry which is preliminary data.</text>
</comment>
<dbReference type="EMBL" id="MDGQ01000005">
    <property type="protein sequence ID" value="OEK05015.1"/>
    <property type="molecule type" value="Genomic_DNA"/>
</dbReference>
<evidence type="ECO:0000313" key="3">
    <source>
        <dbReference type="Proteomes" id="UP000095552"/>
    </source>
</evidence>
<dbReference type="RefSeq" id="WP_069836519.1">
    <property type="nucleotide sequence ID" value="NZ_MDGQ01000005.1"/>
</dbReference>
<keyword evidence="1" id="KW-0472">Membrane</keyword>
<dbReference type="AlphaFoldDB" id="A0A1E5T0Y7"/>
<proteinExistence type="predicted"/>
<keyword evidence="3" id="KW-1185">Reference proteome</keyword>
<accession>A0A1E5T0Y7</accession>
<name>A0A1E5T0Y7_9BACT</name>
<reference evidence="2 3" key="1">
    <citation type="submission" date="2016-08" db="EMBL/GenBank/DDBJ databases">
        <title>Draft genome of Fabibacter sp. strain SK-8.</title>
        <authorList>
            <person name="Wong S.-K."/>
            <person name="Hamasaki K."/>
            <person name="Yoshizawa S."/>
        </authorList>
    </citation>
    <scope>NUCLEOTIDE SEQUENCE [LARGE SCALE GENOMIC DNA]</scope>
    <source>
        <strain evidence="2 3">SK-8</strain>
    </source>
</reference>
<evidence type="ECO:0000256" key="1">
    <source>
        <dbReference type="SAM" id="Phobius"/>
    </source>
</evidence>
<feature type="transmembrane region" description="Helical" evidence="1">
    <location>
        <begin position="12"/>
        <end position="31"/>
    </location>
</feature>
<evidence type="ECO:0000313" key="2">
    <source>
        <dbReference type="EMBL" id="OEK05015.1"/>
    </source>
</evidence>